<dbReference type="InterPro" id="IPR008271">
    <property type="entry name" value="Ser/Thr_kinase_AS"/>
</dbReference>
<proteinExistence type="predicted"/>
<evidence type="ECO:0000256" key="2">
    <source>
        <dbReference type="ARBA" id="ARBA00022840"/>
    </source>
</evidence>
<keyword evidence="2" id="KW-0067">ATP-binding</keyword>
<keyword evidence="3" id="KW-0472">Membrane</keyword>
<accession>K9U9Z3</accession>
<evidence type="ECO:0000313" key="6">
    <source>
        <dbReference type="Proteomes" id="UP000010366"/>
    </source>
</evidence>
<dbReference type="Proteomes" id="UP000010366">
    <property type="component" value="Chromosome"/>
</dbReference>
<dbReference type="KEGG" id="cmp:Cha6605_0640"/>
<dbReference type="PATRIC" id="fig|1173020.3.peg.751"/>
<dbReference type="AlphaFoldDB" id="K9U9Z3"/>
<dbReference type="OrthoDB" id="502205at2"/>
<dbReference type="GO" id="GO:0005524">
    <property type="term" value="F:ATP binding"/>
    <property type="evidence" value="ECO:0007669"/>
    <property type="project" value="UniProtKB-KW"/>
</dbReference>
<dbReference type="CDD" id="cd14014">
    <property type="entry name" value="STKc_PknB_like"/>
    <property type="match status" value="1"/>
</dbReference>
<feature type="transmembrane region" description="Helical" evidence="3">
    <location>
        <begin position="340"/>
        <end position="364"/>
    </location>
</feature>
<evidence type="ECO:0000313" key="5">
    <source>
        <dbReference type="EMBL" id="AFY91917.1"/>
    </source>
</evidence>
<feature type="transmembrane region" description="Helical" evidence="3">
    <location>
        <begin position="308"/>
        <end position="334"/>
    </location>
</feature>
<dbReference type="PROSITE" id="PS00108">
    <property type="entry name" value="PROTEIN_KINASE_ST"/>
    <property type="match status" value="1"/>
</dbReference>
<feature type="domain" description="Protein kinase" evidence="4">
    <location>
        <begin position="13"/>
        <end position="283"/>
    </location>
</feature>
<keyword evidence="6" id="KW-1185">Reference proteome</keyword>
<dbReference type="SMART" id="SM00220">
    <property type="entry name" value="S_TKc"/>
    <property type="match status" value="1"/>
</dbReference>
<evidence type="ECO:0000256" key="3">
    <source>
        <dbReference type="SAM" id="Phobius"/>
    </source>
</evidence>
<dbReference type="eggNOG" id="COG0515">
    <property type="taxonomic scope" value="Bacteria"/>
</dbReference>
<dbReference type="EMBL" id="CP003600">
    <property type="protein sequence ID" value="AFY91917.1"/>
    <property type="molecule type" value="Genomic_DNA"/>
</dbReference>
<keyword evidence="5" id="KW-0418">Kinase</keyword>
<dbReference type="PANTHER" id="PTHR24363">
    <property type="entry name" value="SERINE/THREONINE PROTEIN KINASE"/>
    <property type="match status" value="1"/>
</dbReference>
<dbReference type="RefSeq" id="WP_015158111.1">
    <property type="nucleotide sequence ID" value="NC_019697.1"/>
</dbReference>
<dbReference type="SUPFAM" id="SSF56112">
    <property type="entry name" value="Protein kinase-like (PK-like)"/>
    <property type="match status" value="1"/>
</dbReference>
<evidence type="ECO:0000256" key="1">
    <source>
        <dbReference type="ARBA" id="ARBA00022741"/>
    </source>
</evidence>
<organism evidence="5 6">
    <name type="scientific">Chamaesiphon minutus (strain ATCC 27169 / PCC 6605)</name>
    <dbReference type="NCBI Taxonomy" id="1173020"/>
    <lineage>
        <taxon>Bacteria</taxon>
        <taxon>Bacillati</taxon>
        <taxon>Cyanobacteriota</taxon>
        <taxon>Cyanophyceae</taxon>
        <taxon>Gomontiellales</taxon>
        <taxon>Chamaesiphonaceae</taxon>
        <taxon>Chamaesiphon</taxon>
    </lineage>
</organism>
<dbReference type="Pfam" id="PF00069">
    <property type="entry name" value="Pkinase"/>
    <property type="match status" value="1"/>
</dbReference>
<keyword evidence="3" id="KW-1133">Transmembrane helix</keyword>
<keyword evidence="5" id="KW-0808">Transferase</keyword>
<dbReference type="PROSITE" id="PS50011">
    <property type="entry name" value="PROTEIN_KINASE_DOM"/>
    <property type="match status" value="1"/>
</dbReference>
<dbReference type="InterPro" id="IPR011009">
    <property type="entry name" value="Kinase-like_dom_sf"/>
</dbReference>
<name>K9U9Z3_CHAP6</name>
<dbReference type="HOGENOM" id="CLU_000288_135_7_3"/>
<dbReference type="InterPro" id="IPR000719">
    <property type="entry name" value="Prot_kinase_dom"/>
</dbReference>
<keyword evidence="5" id="KW-0723">Serine/threonine-protein kinase</keyword>
<reference evidence="5 6" key="1">
    <citation type="submission" date="2012-05" db="EMBL/GenBank/DDBJ databases">
        <title>Finished chromosome of genome of Chamaesiphon sp. PCC 6605.</title>
        <authorList>
            <consortium name="US DOE Joint Genome Institute"/>
            <person name="Gugger M."/>
            <person name="Coursin T."/>
            <person name="Rippka R."/>
            <person name="Tandeau De Marsac N."/>
            <person name="Huntemann M."/>
            <person name="Wei C.-L."/>
            <person name="Han J."/>
            <person name="Detter J.C."/>
            <person name="Han C."/>
            <person name="Tapia R."/>
            <person name="Chen A."/>
            <person name="Kyrpides N."/>
            <person name="Mavromatis K."/>
            <person name="Markowitz V."/>
            <person name="Szeto E."/>
            <person name="Ivanova N."/>
            <person name="Pagani I."/>
            <person name="Pati A."/>
            <person name="Goodwin L."/>
            <person name="Nordberg H.P."/>
            <person name="Cantor M.N."/>
            <person name="Hua S.X."/>
            <person name="Woyke T."/>
            <person name="Kerfeld C.A."/>
        </authorList>
    </citation>
    <scope>NUCLEOTIDE SEQUENCE [LARGE SCALE GENOMIC DNA]</scope>
    <source>
        <strain evidence="6">ATCC 27169 / PCC 6605</strain>
    </source>
</reference>
<keyword evidence="1" id="KW-0547">Nucleotide-binding</keyword>
<protein>
    <submittedName>
        <fullName evidence="5">Serine/threonine protein kinase</fullName>
    </submittedName>
</protein>
<dbReference type="STRING" id="1173020.Cha6605_0640"/>
<dbReference type="PANTHER" id="PTHR24363:SF7">
    <property type="entry name" value="SERINE_THREONINE-PROTEIN KINASE-LIKE PROTEIN E"/>
    <property type="match status" value="1"/>
</dbReference>
<sequence>MELITNRVLGDRYQIESLIGRQTGRRTFLARDLHTQQAVILKLLLFGVDFTWDDLKLFEREAEVLKSLDLPAIPKYLDWFDVDTELGKGFVLVQTYIEAKSLQNWLEAGRTFSEEELIAIAKQLLAILDYLHNRQPAVIHRDIKPSNILLGDRSGNSPGQVYLVDFGSVRTATNGSTITVVGTYGYMPPEQFGGYTTPASDLYALGATIICLATGLHPSELLQKDLQIDFVERVNLSAGMINWLKSMTECRVDLRLQSATQALIALNDSNRDTVLAIDRQPFGSKIKSNITDRVFEISLPPKGFSLGIIPMLGVAVFWNGITSVFVFASLVTFISGGWMMLFFMIPFVWVGAALIWGIIFELFGTHKLRIDGSKISLFSVILGLKCMASTAPRHYLDRVELVPLTYAKDGDGNLVTVPPYLNIWAGNQQFCLDKFNLTQPEREWLIHELTDWLDLGNRIQLHT</sequence>
<keyword evidence="3" id="KW-0812">Transmembrane</keyword>
<evidence type="ECO:0000259" key="4">
    <source>
        <dbReference type="PROSITE" id="PS50011"/>
    </source>
</evidence>
<gene>
    <name evidence="5" type="ORF">Cha6605_0640</name>
</gene>
<dbReference type="Gene3D" id="1.10.510.10">
    <property type="entry name" value="Transferase(Phosphotransferase) domain 1"/>
    <property type="match status" value="1"/>
</dbReference>
<dbReference type="GO" id="GO:0004674">
    <property type="term" value="F:protein serine/threonine kinase activity"/>
    <property type="evidence" value="ECO:0007669"/>
    <property type="project" value="UniProtKB-KW"/>
</dbReference>